<gene>
    <name evidence="2" type="ORF">FPZ43_16390</name>
</gene>
<proteinExistence type="predicted"/>
<dbReference type="AlphaFoldDB" id="A0A563U3D0"/>
<organism evidence="2 3">
    <name type="scientific">Mucilaginibacter pallidiroseus</name>
    <dbReference type="NCBI Taxonomy" id="2599295"/>
    <lineage>
        <taxon>Bacteria</taxon>
        <taxon>Pseudomonadati</taxon>
        <taxon>Bacteroidota</taxon>
        <taxon>Sphingobacteriia</taxon>
        <taxon>Sphingobacteriales</taxon>
        <taxon>Sphingobacteriaceae</taxon>
        <taxon>Mucilaginibacter</taxon>
    </lineage>
</organism>
<comment type="caution">
    <text evidence="2">The sequence shown here is derived from an EMBL/GenBank/DDBJ whole genome shotgun (WGS) entry which is preliminary data.</text>
</comment>
<protein>
    <submittedName>
        <fullName evidence="2">DoxX family protein</fullName>
    </submittedName>
</protein>
<dbReference type="Proteomes" id="UP000320042">
    <property type="component" value="Unassembled WGS sequence"/>
</dbReference>
<sequence>MQYTSDTTTWLWATKLAFRFFSVFLVTVILLNPNGGIPLPFFHQAYQIYSIPFMVLANWLGKNLYQLSGDLKPFQTGSGDTTLNYLLLLSALVTSIIITAIWSALDYKRRNYSKLLYWVSVIIRYYLATTMVMYGFAKIFKTQFPFPGTYRLEETYGASSPMGLAWTFFGYSAGYNYFMGFAEVLGGVLLFFRRTATFGALVTLAVSANIMMVNYCFDVPVKILSTTLVVLSLFLLAKDVKRLFNFFVMNRPVAPAIVEAPRYSKWQNIALAVVKYLFIVEVLAGNIYQGIYRQKQMKPYTEQQKVYGKYEIVKPIDQFKWTSLTINKDSAVFGRSGLAPLGFLCNVDMASKQLFLFVDDDKVPHYKFGFKQLSAGKMVLDGNYQGINFNLDLLKDMDSNNNRLMTRGFHWINEYPYNR</sequence>
<feature type="transmembrane region" description="Helical" evidence="1">
    <location>
        <begin position="219"/>
        <end position="237"/>
    </location>
</feature>
<feature type="transmembrane region" description="Helical" evidence="1">
    <location>
        <begin position="85"/>
        <end position="103"/>
    </location>
</feature>
<feature type="transmembrane region" description="Helical" evidence="1">
    <location>
        <begin position="115"/>
        <end position="136"/>
    </location>
</feature>
<keyword evidence="1" id="KW-0472">Membrane</keyword>
<dbReference type="RefSeq" id="WP_146383016.1">
    <property type="nucleotide sequence ID" value="NZ_VOEJ01000008.1"/>
</dbReference>
<name>A0A563U3D0_9SPHI</name>
<evidence type="ECO:0000313" key="3">
    <source>
        <dbReference type="Proteomes" id="UP000320042"/>
    </source>
</evidence>
<feature type="transmembrane region" description="Helical" evidence="1">
    <location>
        <begin position="12"/>
        <end position="33"/>
    </location>
</feature>
<keyword evidence="1" id="KW-1133">Transmembrane helix</keyword>
<dbReference type="OrthoDB" id="102112at2"/>
<keyword evidence="3" id="KW-1185">Reference proteome</keyword>
<keyword evidence="1" id="KW-0812">Transmembrane</keyword>
<accession>A0A563U3D0</accession>
<dbReference type="EMBL" id="VOEJ01000008">
    <property type="protein sequence ID" value="TWR25859.1"/>
    <property type="molecule type" value="Genomic_DNA"/>
</dbReference>
<evidence type="ECO:0000256" key="1">
    <source>
        <dbReference type="SAM" id="Phobius"/>
    </source>
</evidence>
<reference evidence="2 3" key="1">
    <citation type="submission" date="2019-07" db="EMBL/GenBank/DDBJ databases">
        <authorList>
            <person name="Kim J."/>
        </authorList>
    </citation>
    <scope>NUCLEOTIDE SEQUENCE [LARGE SCALE GENOMIC DNA]</scope>
    <source>
        <strain evidence="3">dk17</strain>
    </source>
</reference>
<evidence type="ECO:0000313" key="2">
    <source>
        <dbReference type="EMBL" id="TWR25859.1"/>
    </source>
</evidence>